<dbReference type="EMBL" id="CAJHNH020003206">
    <property type="protein sequence ID" value="CAG5128758.1"/>
    <property type="molecule type" value="Genomic_DNA"/>
</dbReference>
<evidence type="ECO:0000313" key="2">
    <source>
        <dbReference type="EMBL" id="CAG5128758.1"/>
    </source>
</evidence>
<evidence type="ECO:0000256" key="1">
    <source>
        <dbReference type="SAM" id="MobiDB-lite"/>
    </source>
</evidence>
<feature type="compositionally biased region" description="Basic and acidic residues" evidence="1">
    <location>
        <begin position="156"/>
        <end position="165"/>
    </location>
</feature>
<sequence length="192" mass="21902">TVDNSDLYNLNRRSEEVEVDNSDLYNLNHPVSGVMVRDSQYKNYSDLTPTITTASSLPLNMRNKKPEDASNPYEDVSSGEKSKPKPLAPQKPKPVAKPKPQPKNNAPDQTYAMVVKVPKSDKPFAVEEDKDEFFLDPSLQPEIPEKNFENPYEDTNSEKIKEKKSSERKKKNGKYELKDQLLSVQKVECFHT</sequence>
<comment type="caution">
    <text evidence="2">The sequence shown here is derived from an EMBL/GenBank/DDBJ whole genome shotgun (WGS) entry which is preliminary data.</text>
</comment>
<gene>
    <name evidence="2" type="ORF">CUNI_LOCUS14316</name>
</gene>
<proteinExistence type="predicted"/>
<feature type="compositionally biased region" description="Pro residues" evidence="1">
    <location>
        <begin position="86"/>
        <end position="101"/>
    </location>
</feature>
<accession>A0A8S3ZLA3</accession>
<evidence type="ECO:0000313" key="3">
    <source>
        <dbReference type="Proteomes" id="UP000678393"/>
    </source>
</evidence>
<reference evidence="2" key="1">
    <citation type="submission" date="2021-04" db="EMBL/GenBank/DDBJ databases">
        <authorList>
            <consortium name="Molecular Ecology Group"/>
        </authorList>
    </citation>
    <scope>NUCLEOTIDE SEQUENCE</scope>
</reference>
<keyword evidence="3" id="KW-1185">Reference proteome</keyword>
<feature type="non-terminal residue" evidence="2">
    <location>
        <position position="192"/>
    </location>
</feature>
<name>A0A8S3ZLA3_9EUPU</name>
<feature type="region of interest" description="Disordered" evidence="1">
    <location>
        <begin position="55"/>
        <end position="111"/>
    </location>
</feature>
<dbReference type="Proteomes" id="UP000678393">
    <property type="component" value="Unassembled WGS sequence"/>
</dbReference>
<organism evidence="2 3">
    <name type="scientific">Candidula unifasciata</name>
    <dbReference type="NCBI Taxonomy" id="100452"/>
    <lineage>
        <taxon>Eukaryota</taxon>
        <taxon>Metazoa</taxon>
        <taxon>Spiralia</taxon>
        <taxon>Lophotrochozoa</taxon>
        <taxon>Mollusca</taxon>
        <taxon>Gastropoda</taxon>
        <taxon>Heterobranchia</taxon>
        <taxon>Euthyneura</taxon>
        <taxon>Panpulmonata</taxon>
        <taxon>Eupulmonata</taxon>
        <taxon>Stylommatophora</taxon>
        <taxon>Helicina</taxon>
        <taxon>Helicoidea</taxon>
        <taxon>Geomitridae</taxon>
        <taxon>Candidula</taxon>
    </lineage>
</organism>
<dbReference type="AlphaFoldDB" id="A0A8S3ZLA3"/>
<protein>
    <submittedName>
        <fullName evidence="2">Uncharacterized protein</fullName>
    </submittedName>
</protein>
<feature type="region of interest" description="Disordered" evidence="1">
    <location>
        <begin position="126"/>
        <end position="174"/>
    </location>
</feature>